<dbReference type="EMBL" id="JAAMOW010000002">
    <property type="protein sequence ID" value="NGY03997.1"/>
    <property type="molecule type" value="Genomic_DNA"/>
</dbReference>
<dbReference type="Gene3D" id="1.10.12.10">
    <property type="entry name" value="Lyase 2-enoyl-coa Hydratase, Chain A, domain 2"/>
    <property type="match status" value="1"/>
</dbReference>
<dbReference type="AlphaFoldDB" id="A0A6M2BPK0"/>
<evidence type="ECO:0000313" key="3">
    <source>
        <dbReference type="Proteomes" id="UP000472676"/>
    </source>
</evidence>
<dbReference type="Proteomes" id="UP000472676">
    <property type="component" value="Unassembled WGS sequence"/>
</dbReference>
<dbReference type="GO" id="GO:0016853">
    <property type="term" value="F:isomerase activity"/>
    <property type="evidence" value="ECO:0007669"/>
    <property type="project" value="UniProtKB-KW"/>
</dbReference>
<dbReference type="PANTHER" id="PTHR43802">
    <property type="entry name" value="ENOYL-COA HYDRATASE"/>
    <property type="match status" value="1"/>
</dbReference>
<keyword evidence="2" id="KW-0413">Isomerase</keyword>
<keyword evidence="3" id="KW-1185">Reference proteome</keyword>
<comment type="caution">
    <text evidence="2">The sequence shown here is derived from an EMBL/GenBank/DDBJ whole genome shotgun (WGS) entry which is preliminary data.</text>
</comment>
<organism evidence="2 3">
    <name type="scientific">Solimonas terrae</name>
    <dbReference type="NCBI Taxonomy" id="1396819"/>
    <lineage>
        <taxon>Bacteria</taxon>
        <taxon>Pseudomonadati</taxon>
        <taxon>Pseudomonadota</taxon>
        <taxon>Gammaproteobacteria</taxon>
        <taxon>Nevskiales</taxon>
        <taxon>Nevskiaceae</taxon>
        <taxon>Solimonas</taxon>
    </lineage>
</organism>
<dbReference type="InterPro" id="IPR001753">
    <property type="entry name" value="Enoyl-CoA_hydra/iso"/>
</dbReference>
<proteinExistence type="inferred from homology"/>
<reference evidence="2 3" key="1">
    <citation type="journal article" date="2014" name="Int. J. Syst. Evol. Microbiol.">
        <title>Solimonas terrae sp. nov., isolated from soil.</title>
        <authorList>
            <person name="Kim S.J."/>
            <person name="Moon J.Y."/>
            <person name="Weon H.Y."/>
            <person name="Ahn J.H."/>
            <person name="Chen W.M."/>
            <person name="Kwon S.W."/>
        </authorList>
    </citation>
    <scope>NUCLEOTIDE SEQUENCE [LARGE SCALE GENOMIC DNA]</scope>
    <source>
        <strain evidence="2 3">KIS83-12</strain>
    </source>
</reference>
<dbReference type="CDD" id="cd06558">
    <property type="entry name" value="crotonase-like"/>
    <property type="match status" value="1"/>
</dbReference>
<protein>
    <submittedName>
        <fullName evidence="2">Enoyl-CoA hydratase/isomerase family protein</fullName>
    </submittedName>
</protein>
<evidence type="ECO:0000313" key="2">
    <source>
        <dbReference type="EMBL" id="NGY03997.1"/>
    </source>
</evidence>
<comment type="similarity">
    <text evidence="1">Belongs to the enoyl-CoA hydratase/isomerase family.</text>
</comment>
<name>A0A6M2BPK0_9GAMM</name>
<dbReference type="SUPFAM" id="SSF52096">
    <property type="entry name" value="ClpP/crotonase"/>
    <property type="match status" value="1"/>
</dbReference>
<evidence type="ECO:0000256" key="1">
    <source>
        <dbReference type="ARBA" id="ARBA00005254"/>
    </source>
</evidence>
<dbReference type="InterPro" id="IPR014748">
    <property type="entry name" value="Enoyl-CoA_hydra_C"/>
</dbReference>
<dbReference type="PANTHER" id="PTHR43802:SF1">
    <property type="entry name" value="IP11341P-RELATED"/>
    <property type="match status" value="1"/>
</dbReference>
<dbReference type="Pfam" id="PF00378">
    <property type="entry name" value="ECH_1"/>
    <property type="match status" value="1"/>
</dbReference>
<gene>
    <name evidence="2" type="ORF">G7Y85_04415</name>
</gene>
<accession>A0A6M2BPK0</accession>
<dbReference type="InterPro" id="IPR029045">
    <property type="entry name" value="ClpP/crotonase-like_dom_sf"/>
</dbReference>
<sequence length="264" mass="28045">MSVPSYRTLELSRRGRRLTITLNRPELLNACNYDMHEELADVFQFAHTDRESDVVVVTGAGRAFSAGGDVAHIARSAANPELFDQEARCAKRVISGILDLDKPLICRLNGHAVGLGATLALFCDVIFAADTAKIGDPHVAIGLVAGDGGAAIWAQRIGLGRAKEFLLTGELLTAPKAAEIGLVNHCLPLAELDAAVDAFCDKLLNGATSAIRWTKVLTNLELKRIATAVMDAGVAYESLSVRSGFHQAAVKAMVDKQNSGGKRG</sequence>
<dbReference type="Gene3D" id="3.90.226.10">
    <property type="entry name" value="2-enoyl-CoA Hydratase, Chain A, domain 1"/>
    <property type="match status" value="1"/>
</dbReference>